<keyword evidence="1" id="KW-0472">Membrane</keyword>
<sequence>MKLRHNRRALVCSGIAFVLIGAEGIIQLFHHQNALDTLLSILSAFGLVAGYFLLKQYHTLKNEDDSAK</sequence>
<gene>
    <name evidence="2" type="ORF">GH754_14095</name>
</gene>
<reference evidence="2 3" key="1">
    <citation type="submission" date="2019-11" db="EMBL/GenBank/DDBJ databases">
        <authorList>
            <person name="Li J."/>
        </authorList>
    </citation>
    <scope>NUCLEOTIDE SEQUENCE [LARGE SCALE GENOMIC DNA]</scope>
    <source>
        <strain evidence="2 3">J4</strain>
    </source>
</reference>
<dbReference type="RefSeq" id="WP_153729315.1">
    <property type="nucleotide sequence ID" value="NZ_WJNH01000009.1"/>
</dbReference>
<dbReference type="Proteomes" id="UP000480185">
    <property type="component" value="Unassembled WGS sequence"/>
</dbReference>
<organism evidence="2 3">
    <name type="scientific">Salinibacillus xinjiangensis</name>
    <dbReference type="NCBI Taxonomy" id="1229268"/>
    <lineage>
        <taxon>Bacteria</taxon>
        <taxon>Bacillati</taxon>
        <taxon>Bacillota</taxon>
        <taxon>Bacilli</taxon>
        <taxon>Bacillales</taxon>
        <taxon>Bacillaceae</taxon>
        <taxon>Salinibacillus</taxon>
    </lineage>
</organism>
<name>A0A6G1X8Y0_9BACI</name>
<protein>
    <submittedName>
        <fullName evidence="2">Uncharacterized protein</fullName>
    </submittedName>
</protein>
<comment type="caution">
    <text evidence="2">The sequence shown here is derived from an EMBL/GenBank/DDBJ whole genome shotgun (WGS) entry which is preliminary data.</text>
</comment>
<keyword evidence="1" id="KW-1133">Transmembrane helix</keyword>
<keyword evidence="1" id="KW-0812">Transmembrane</keyword>
<keyword evidence="3" id="KW-1185">Reference proteome</keyword>
<feature type="transmembrane region" description="Helical" evidence="1">
    <location>
        <begin position="34"/>
        <end position="54"/>
    </location>
</feature>
<accession>A0A6G1X8Y0</accession>
<evidence type="ECO:0000313" key="2">
    <source>
        <dbReference type="EMBL" id="MRG87424.1"/>
    </source>
</evidence>
<evidence type="ECO:0000313" key="3">
    <source>
        <dbReference type="Proteomes" id="UP000480185"/>
    </source>
</evidence>
<dbReference type="AlphaFoldDB" id="A0A6G1X8Y0"/>
<evidence type="ECO:0000256" key="1">
    <source>
        <dbReference type="SAM" id="Phobius"/>
    </source>
</evidence>
<proteinExistence type="predicted"/>
<dbReference type="EMBL" id="WJNH01000009">
    <property type="protein sequence ID" value="MRG87424.1"/>
    <property type="molecule type" value="Genomic_DNA"/>
</dbReference>